<evidence type="ECO:0000313" key="1">
    <source>
        <dbReference type="EMBL" id="VVP01080.1"/>
    </source>
</evidence>
<reference evidence="1 2" key="1">
    <citation type="submission" date="2019-09" db="EMBL/GenBank/DDBJ databases">
        <authorList>
            <person name="Chandra G."/>
            <person name="Truman W A."/>
        </authorList>
    </citation>
    <scope>NUCLEOTIDE SEQUENCE [LARGE SCALE GENOMIC DNA]</scope>
    <source>
        <strain evidence="1">PS862</strain>
    </source>
</reference>
<dbReference type="RefSeq" id="WP_150784166.1">
    <property type="nucleotide sequence ID" value="NZ_CABVII010000011.1"/>
</dbReference>
<evidence type="ECO:0000313" key="2">
    <source>
        <dbReference type="Proteomes" id="UP000385207"/>
    </source>
</evidence>
<organism evidence="1 2">
    <name type="scientific">Pseudomonas fluorescens</name>
    <dbReference type="NCBI Taxonomy" id="294"/>
    <lineage>
        <taxon>Bacteria</taxon>
        <taxon>Pseudomonadati</taxon>
        <taxon>Pseudomonadota</taxon>
        <taxon>Gammaproteobacteria</taxon>
        <taxon>Pseudomonadales</taxon>
        <taxon>Pseudomonadaceae</taxon>
        <taxon>Pseudomonas</taxon>
    </lineage>
</organism>
<dbReference type="AlphaFoldDB" id="A0A5E7KH00"/>
<gene>
    <name evidence="1" type="ORF">PS862_02849</name>
</gene>
<name>A0A5E7KH00_PSEFL</name>
<dbReference type="Proteomes" id="UP000385207">
    <property type="component" value="Unassembled WGS sequence"/>
</dbReference>
<sequence>MFKLDIGVDDAPLTKSAMDLQRRHIPFALVLTATRLAKRIKKGELAVMRQRLDRPTPTTMNSLFVKAATTKGKPAEVYFKDSWTSGIPADAYLQQAVFGGLRPHKRFEKSLIARGIMKSGQYALPSKVFLNQYGNVSRGLMTKVLSGLGAAETVGGFNANATDSKRSMAKGNRRYFGGVVGDESGVWERMNTKWGAAVQPVFIFSDGAPSYRTIFPFFKIAENIVKAHKAQEFGDALAHTMATARP</sequence>
<protein>
    <submittedName>
        <fullName evidence="1">Uncharacterized protein</fullName>
    </submittedName>
</protein>
<dbReference type="OrthoDB" id="6871774at2"/>
<proteinExistence type="predicted"/>
<dbReference type="EMBL" id="CABVII010000011">
    <property type="protein sequence ID" value="VVP01080.1"/>
    <property type="molecule type" value="Genomic_DNA"/>
</dbReference>
<accession>A0A5E7KH00</accession>